<dbReference type="InterPro" id="IPR014445">
    <property type="entry name" value="Gln-dep_NAD_synthase"/>
</dbReference>
<gene>
    <name evidence="7 11" type="primary">nadE</name>
    <name evidence="11" type="ORF">CleRT_10510</name>
</gene>
<dbReference type="EC" id="6.3.5.1" evidence="7 8"/>
<organism evidence="11 12">
    <name type="scientific">Candidatus Coxiella mudrowiae</name>
    <dbReference type="NCBI Taxonomy" id="2054173"/>
    <lineage>
        <taxon>Bacteria</taxon>
        <taxon>Pseudomonadati</taxon>
        <taxon>Pseudomonadota</taxon>
        <taxon>Gammaproteobacteria</taxon>
        <taxon>Legionellales</taxon>
        <taxon>Coxiellaceae</taxon>
        <taxon>Coxiella</taxon>
    </lineage>
</organism>
<dbReference type="Proteomes" id="UP000063965">
    <property type="component" value="Chromosome"/>
</dbReference>
<dbReference type="PANTHER" id="PTHR23090">
    <property type="entry name" value="NH 3 /GLUTAMINE-DEPENDENT NAD + SYNTHETASE"/>
    <property type="match status" value="1"/>
</dbReference>
<dbReference type="InterPro" id="IPR022310">
    <property type="entry name" value="NAD/GMP_synthase"/>
</dbReference>
<evidence type="ECO:0000256" key="4">
    <source>
        <dbReference type="ARBA" id="ARBA00022741"/>
    </source>
</evidence>
<feature type="binding site" evidence="7">
    <location>
        <position position="174"/>
    </location>
    <ligand>
        <name>L-glutamine</name>
        <dbReference type="ChEBI" id="CHEBI:58359"/>
    </ligand>
</feature>
<keyword evidence="4 7" id="KW-0547">Nucleotide-binding</keyword>
<evidence type="ECO:0000256" key="5">
    <source>
        <dbReference type="ARBA" id="ARBA00022840"/>
    </source>
</evidence>
<feature type="binding site" evidence="7">
    <location>
        <position position="180"/>
    </location>
    <ligand>
        <name>L-glutamine</name>
        <dbReference type="ChEBI" id="CHEBI:58359"/>
    </ligand>
</feature>
<keyword evidence="12" id="KW-1185">Reference proteome</keyword>
<comment type="caution">
    <text evidence="7">Lacks conserved residue(s) required for the propagation of feature annotation.</text>
</comment>
<feature type="binding site" evidence="7">
    <location>
        <begin position="290"/>
        <end position="297"/>
    </location>
    <ligand>
        <name>ATP</name>
        <dbReference type="ChEBI" id="CHEBI:30616"/>
    </ligand>
</feature>
<feature type="active site" description="For glutaminase activity" evidence="7">
    <location>
        <position position="112"/>
    </location>
</feature>
<comment type="similarity">
    <text evidence="2 7 8">In the C-terminal section; belongs to the NAD synthetase family.</text>
</comment>
<sequence>MKKLVIVGAQINLLVGDIEGNTQLIINTANRAYRESKADVVLFPELAITSYPPEDLLFRPALYQRVHQALQRIAEEVKHTTIVVGYPDFQESHYYNKAAVIAEGKIMATYAKHALPNYRVFDEKGYFSYGDQPCIIEVKGVKIGLLICEDLWLESPLEYAIKAGAQLIACINASPFTQYKSHHRRDLLTKRTQKYRIPIIYLNLIGGQDELVFDGGSMVFNQNGERVQQGTYFKEELMTIEFDLKHPLEVCTKHPFAPESLLDEEKIYNVLVLGVRDYINKNNFPSAIIGLSGGVDSALTLAIAVDAIGPSRVSGVLMPSSFTSSMSIEDAKIEAQALKISTSVIDINSIFEAFLRSLAPEFVGLPRDVTEENLQARIRGTLLMALSNKKGAIVLTTGNKSEMAVGYATLYGDMAGGFGVLKDIYKTMVYRLCKYRNTISPVIPERVLTRAPSAELAPNQKDQDTLPPYPVLDEILERYIGKDEDPNTITAAGFDINMVKKVVRMINRNEYKRYQAPIGIRITRRAFGKDRRYPITSGFSKDV</sequence>
<dbReference type="Gene3D" id="3.40.50.620">
    <property type="entry name" value="HUPs"/>
    <property type="match status" value="1"/>
</dbReference>
<dbReference type="InterPro" id="IPR003010">
    <property type="entry name" value="C-N_Hydrolase"/>
</dbReference>
<dbReference type="PROSITE" id="PS50263">
    <property type="entry name" value="CN_HYDROLASE"/>
    <property type="match status" value="1"/>
</dbReference>
<proteinExistence type="inferred from homology"/>
<comment type="function">
    <text evidence="7">Catalyzes the ATP-dependent amidation of deamido-NAD to form NAD. Uses L-glutamine as a nitrogen source.</text>
</comment>
<feature type="active site" description="Proton acceptor; for glutaminase activity" evidence="7">
    <location>
        <position position="45"/>
    </location>
</feature>
<evidence type="ECO:0000313" key="11">
    <source>
        <dbReference type="EMBL" id="AKQ33730.1"/>
    </source>
</evidence>
<dbReference type="Gene3D" id="3.60.110.10">
    <property type="entry name" value="Carbon-nitrogen hydrolase"/>
    <property type="match status" value="1"/>
</dbReference>
<protein>
    <recommendedName>
        <fullName evidence="7 8">Glutamine-dependent NAD(+) synthetase</fullName>
        <ecNumber evidence="7 8">6.3.5.1</ecNumber>
    </recommendedName>
    <alternativeName>
        <fullName evidence="7 8">NAD(+) synthase [glutamine-hydrolyzing]</fullName>
    </alternativeName>
</protein>
<dbReference type="RefSeq" id="WP_048875362.1">
    <property type="nucleotide sequence ID" value="NZ_CP011126.1"/>
</dbReference>
<dbReference type="SUPFAM" id="SSF56317">
    <property type="entry name" value="Carbon-nitrogen hydrolase"/>
    <property type="match status" value="1"/>
</dbReference>
<dbReference type="CDD" id="cd07570">
    <property type="entry name" value="GAT_Gln-NAD-synth"/>
    <property type="match status" value="1"/>
</dbReference>
<feature type="binding site" evidence="7">
    <location>
        <position position="402"/>
    </location>
    <ligand>
        <name>deamido-NAD(+)</name>
        <dbReference type="ChEBI" id="CHEBI:58437"/>
        <note>ligand shared between two neighboring subunits</note>
    </ligand>
</feature>
<dbReference type="NCBIfam" id="TIGR00552">
    <property type="entry name" value="nadE"/>
    <property type="match status" value="1"/>
</dbReference>
<evidence type="ECO:0000256" key="6">
    <source>
        <dbReference type="ARBA" id="ARBA00023027"/>
    </source>
</evidence>
<feature type="domain" description="CN hydrolase" evidence="10">
    <location>
        <begin position="4"/>
        <end position="244"/>
    </location>
</feature>
<dbReference type="EMBL" id="CP011126">
    <property type="protein sequence ID" value="AKQ33730.1"/>
    <property type="molecule type" value="Genomic_DNA"/>
</dbReference>
<comment type="pathway">
    <text evidence="1 7 8">Cofactor biosynthesis; NAD(+) biosynthesis; NAD(+) from deamido-NAD(+) (L-Gln route): step 1/1.</text>
</comment>
<comment type="similarity">
    <text evidence="9">Belongs to the NAD synthetase family.</text>
</comment>
<evidence type="ECO:0000256" key="1">
    <source>
        <dbReference type="ARBA" id="ARBA00005188"/>
    </source>
</evidence>
<evidence type="ECO:0000256" key="8">
    <source>
        <dbReference type="PIRNR" id="PIRNR006630"/>
    </source>
</evidence>
<dbReference type="Pfam" id="PF00795">
    <property type="entry name" value="CN_hydrolase"/>
    <property type="match status" value="1"/>
</dbReference>
<keyword evidence="3 7" id="KW-0436">Ligase</keyword>
<accession>A0ABN4HSP2</accession>
<dbReference type="InterPro" id="IPR014729">
    <property type="entry name" value="Rossmann-like_a/b/a_fold"/>
</dbReference>
<dbReference type="NCBIfam" id="NF010588">
    <property type="entry name" value="PRK13981.1"/>
    <property type="match status" value="1"/>
</dbReference>
<dbReference type="PIRSF" id="PIRSF006630">
    <property type="entry name" value="NADS_GAT"/>
    <property type="match status" value="1"/>
</dbReference>
<keyword evidence="5 7" id="KW-0067">ATP-binding</keyword>
<keyword evidence="6 7" id="KW-0520">NAD</keyword>
<name>A0ABN4HSP2_9COXI</name>
<dbReference type="SUPFAM" id="SSF52402">
    <property type="entry name" value="Adenine nucleotide alpha hydrolases-like"/>
    <property type="match status" value="1"/>
</dbReference>
<dbReference type="PANTHER" id="PTHR23090:SF9">
    <property type="entry name" value="GLUTAMINE-DEPENDENT NAD(+) SYNTHETASE"/>
    <property type="match status" value="1"/>
</dbReference>
<evidence type="ECO:0000256" key="9">
    <source>
        <dbReference type="RuleBase" id="RU003811"/>
    </source>
</evidence>
<evidence type="ECO:0000256" key="7">
    <source>
        <dbReference type="HAMAP-Rule" id="MF_02090"/>
    </source>
</evidence>
<dbReference type="Pfam" id="PF02540">
    <property type="entry name" value="NAD_synthase"/>
    <property type="match status" value="1"/>
</dbReference>
<dbReference type="InterPro" id="IPR003694">
    <property type="entry name" value="NAD_synthase"/>
</dbReference>
<reference evidence="11 12" key="1">
    <citation type="journal article" date="2015" name="Genome Biol. Evol.">
        <title>Distinctive Genome Reduction Rates Revealed by Genomic Analyses of Two Coxiella-Like Endosymbionts in Ticks.</title>
        <authorList>
            <person name="Gottlieb Y."/>
            <person name="Lalzar I."/>
            <person name="Klasson L."/>
        </authorList>
    </citation>
    <scope>NUCLEOTIDE SEQUENCE [LARGE SCALE GENOMIC DNA]</scope>
    <source>
        <strain evidence="11 12">CRt</strain>
    </source>
</reference>
<comment type="catalytic activity">
    <reaction evidence="7 8">
        <text>deamido-NAD(+) + L-glutamine + ATP + H2O = L-glutamate + AMP + diphosphate + NAD(+) + H(+)</text>
        <dbReference type="Rhea" id="RHEA:24384"/>
        <dbReference type="ChEBI" id="CHEBI:15377"/>
        <dbReference type="ChEBI" id="CHEBI:15378"/>
        <dbReference type="ChEBI" id="CHEBI:29985"/>
        <dbReference type="ChEBI" id="CHEBI:30616"/>
        <dbReference type="ChEBI" id="CHEBI:33019"/>
        <dbReference type="ChEBI" id="CHEBI:57540"/>
        <dbReference type="ChEBI" id="CHEBI:58359"/>
        <dbReference type="ChEBI" id="CHEBI:58437"/>
        <dbReference type="ChEBI" id="CHEBI:456215"/>
        <dbReference type="EC" id="6.3.5.1"/>
    </reaction>
</comment>
<feature type="binding site" evidence="7">
    <location>
        <position position="512"/>
    </location>
    <ligand>
        <name>deamido-NAD(+)</name>
        <dbReference type="ChEBI" id="CHEBI:58437"/>
        <note>ligand shared between two neighboring subunits</note>
    </ligand>
</feature>
<evidence type="ECO:0000256" key="3">
    <source>
        <dbReference type="ARBA" id="ARBA00022598"/>
    </source>
</evidence>
<dbReference type="InterPro" id="IPR036526">
    <property type="entry name" value="C-N_Hydrolase_sf"/>
</dbReference>
<evidence type="ECO:0000313" key="12">
    <source>
        <dbReference type="Proteomes" id="UP000063965"/>
    </source>
</evidence>
<dbReference type="CDD" id="cd00553">
    <property type="entry name" value="NAD_synthase"/>
    <property type="match status" value="1"/>
</dbReference>
<feature type="active site" description="Nucleophile; for glutaminase activity" evidence="7">
    <location>
        <position position="148"/>
    </location>
</feature>
<dbReference type="HAMAP" id="MF_02090">
    <property type="entry name" value="NadE_glutamine_dep"/>
    <property type="match status" value="1"/>
</dbReference>
<feature type="binding site" evidence="7">
    <location>
        <position position="373"/>
    </location>
    <ligand>
        <name>deamido-NAD(+)</name>
        <dbReference type="ChEBI" id="CHEBI:58437"/>
        <note>ligand shared between two neighboring subunits</note>
    </ligand>
</feature>
<feature type="binding site" evidence="7">
    <location>
        <position position="397"/>
    </location>
    <ligand>
        <name>ATP</name>
        <dbReference type="ChEBI" id="CHEBI:30616"/>
    </ligand>
</feature>
<evidence type="ECO:0000256" key="2">
    <source>
        <dbReference type="ARBA" id="ARBA00007145"/>
    </source>
</evidence>
<evidence type="ECO:0000259" key="10">
    <source>
        <dbReference type="PROSITE" id="PS50263"/>
    </source>
</evidence>
<feature type="binding site" evidence="7">
    <location>
        <position position="118"/>
    </location>
    <ligand>
        <name>L-glutamine</name>
        <dbReference type="ChEBI" id="CHEBI:58359"/>
    </ligand>
</feature>